<dbReference type="HOGENOM" id="CLU_906270_0_0_1"/>
<reference evidence="4" key="5">
    <citation type="submission" date="2018-04" db="UniProtKB">
        <authorList>
            <consortium name="EnsemblFungi"/>
        </authorList>
    </citation>
    <scope>IDENTIFICATION</scope>
    <source>
        <strain evidence="4">R3-111a-1</strain>
    </source>
</reference>
<proteinExistence type="predicted"/>
<dbReference type="EMBL" id="GL385395">
    <property type="protein sequence ID" value="EJT80000.1"/>
    <property type="molecule type" value="Genomic_DNA"/>
</dbReference>
<feature type="transmembrane region" description="Helical" evidence="2">
    <location>
        <begin position="41"/>
        <end position="61"/>
    </location>
</feature>
<dbReference type="VEuPathDB" id="FungiDB:GGTG_00007"/>
<accession>J3NFG0</accession>
<protein>
    <submittedName>
        <fullName evidence="3 4">Uncharacterized protein</fullName>
    </submittedName>
</protein>
<name>J3NFG0_GAET3</name>
<evidence type="ECO:0000313" key="3">
    <source>
        <dbReference type="EMBL" id="EJT80000.1"/>
    </source>
</evidence>
<dbReference type="AlphaFoldDB" id="J3NFG0"/>
<keyword evidence="2" id="KW-1133">Transmembrane helix</keyword>
<dbReference type="Proteomes" id="UP000006039">
    <property type="component" value="Unassembled WGS sequence"/>
</dbReference>
<feature type="region of interest" description="Disordered" evidence="1">
    <location>
        <begin position="226"/>
        <end position="252"/>
    </location>
</feature>
<keyword evidence="2" id="KW-0812">Transmembrane</keyword>
<evidence type="ECO:0000256" key="2">
    <source>
        <dbReference type="SAM" id="Phobius"/>
    </source>
</evidence>
<evidence type="ECO:0000313" key="4">
    <source>
        <dbReference type="EnsemblFungi" id="EJT80000"/>
    </source>
</evidence>
<reference evidence="3" key="3">
    <citation type="submission" date="2010-09" db="EMBL/GenBank/DDBJ databases">
        <title>Annotation of Gaeumannomyces graminis var. tritici R3-111a-1.</title>
        <authorList>
            <consortium name="The Broad Institute Genome Sequencing Platform"/>
            <person name="Ma L.-J."/>
            <person name="Dead R."/>
            <person name="Young S.K."/>
            <person name="Zeng Q."/>
            <person name="Gargeya S."/>
            <person name="Fitzgerald M."/>
            <person name="Haas B."/>
            <person name="Abouelleil A."/>
            <person name="Alvarado L."/>
            <person name="Arachchi H.M."/>
            <person name="Berlin A."/>
            <person name="Brown A."/>
            <person name="Chapman S.B."/>
            <person name="Chen Z."/>
            <person name="Dunbar C."/>
            <person name="Freedman E."/>
            <person name="Gearin G."/>
            <person name="Gellesch M."/>
            <person name="Goldberg J."/>
            <person name="Griggs A."/>
            <person name="Gujja S."/>
            <person name="Heiman D."/>
            <person name="Howarth C."/>
            <person name="Larson L."/>
            <person name="Lui A."/>
            <person name="MacDonald P.J.P."/>
            <person name="Mehta T."/>
            <person name="Montmayeur A."/>
            <person name="Murphy C."/>
            <person name="Neiman D."/>
            <person name="Pearson M."/>
            <person name="Priest M."/>
            <person name="Roberts A."/>
            <person name="Saif S."/>
            <person name="Shea T."/>
            <person name="Shenoy N."/>
            <person name="Sisk P."/>
            <person name="Stolte C."/>
            <person name="Sykes S."/>
            <person name="Yandava C."/>
            <person name="Wortman J."/>
            <person name="Nusbaum C."/>
            <person name="Birren B."/>
        </authorList>
    </citation>
    <scope>NUCLEOTIDE SEQUENCE</scope>
    <source>
        <strain evidence="3">R3-111a-1</strain>
    </source>
</reference>
<organism evidence="3">
    <name type="scientific">Gaeumannomyces tritici (strain R3-111a-1)</name>
    <name type="common">Wheat and barley take-all root rot fungus</name>
    <name type="synonym">Gaeumannomyces graminis var. tritici</name>
    <dbReference type="NCBI Taxonomy" id="644352"/>
    <lineage>
        <taxon>Eukaryota</taxon>
        <taxon>Fungi</taxon>
        <taxon>Dikarya</taxon>
        <taxon>Ascomycota</taxon>
        <taxon>Pezizomycotina</taxon>
        <taxon>Sordariomycetes</taxon>
        <taxon>Sordariomycetidae</taxon>
        <taxon>Magnaporthales</taxon>
        <taxon>Magnaporthaceae</taxon>
        <taxon>Gaeumannomyces</taxon>
    </lineage>
</organism>
<evidence type="ECO:0000313" key="5">
    <source>
        <dbReference type="Proteomes" id="UP000006039"/>
    </source>
</evidence>
<keyword evidence="5" id="KW-1185">Reference proteome</keyword>
<reference evidence="4" key="4">
    <citation type="journal article" date="2015" name="G3 (Bethesda)">
        <title>Genome sequences of three phytopathogenic species of the Magnaporthaceae family of fungi.</title>
        <authorList>
            <person name="Okagaki L.H."/>
            <person name="Nunes C.C."/>
            <person name="Sailsbery J."/>
            <person name="Clay B."/>
            <person name="Brown D."/>
            <person name="John T."/>
            <person name="Oh Y."/>
            <person name="Young N."/>
            <person name="Fitzgerald M."/>
            <person name="Haas B.J."/>
            <person name="Zeng Q."/>
            <person name="Young S."/>
            <person name="Adiconis X."/>
            <person name="Fan L."/>
            <person name="Levin J.Z."/>
            <person name="Mitchell T.K."/>
            <person name="Okubara P.A."/>
            <person name="Farman M.L."/>
            <person name="Kohn L.M."/>
            <person name="Birren B."/>
            <person name="Ma L.-J."/>
            <person name="Dean R.A."/>
        </authorList>
    </citation>
    <scope>NUCLEOTIDE SEQUENCE</scope>
    <source>
        <strain evidence="4">R3-111a-1</strain>
    </source>
</reference>
<gene>
    <name evidence="4" type="primary">20340465</name>
    <name evidence="3" type="ORF">GGTG_00007</name>
</gene>
<keyword evidence="2" id="KW-0472">Membrane</keyword>
<sequence length="307" mass="32550">MSAQRGWPLMGLDLVWPGLLRPGMVLLGLRRLGLERLARVLLGIVLVCLGRLGLVLLLLAVHGDGLYCPHLVGIPAGDLLHALGALKASRDLLNARGSKNAGLGGGKGEPGEEGPRGTLEKVVHRFEGVQAVPRARAPASLALRALLGRVGCLNGHEECLHLVQVHQRIGGLGGIAGRWVNVVPPGPAAVLKHGYGHDPEDFGRVHPENVEGVGEQVLERERVSMVENPESRTPAVRPLLAGHGGRMVGSKKQRRCGPPGLCWVYAAVEASDRSGSGVWIQRAAGSPTPCRDRVDGIRSSVSMWPRG</sequence>
<dbReference type="RefSeq" id="XP_009216009.1">
    <property type="nucleotide sequence ID" value="XM_009217745.1"/>
</dbReference>
<dbReference type="GeneID" id="20340465"/>
<dbReference type="EnsemblFungi" id="EJT80000">
    <property type="protein sequence ID" value="EJT80000"/>
    <property type="gene ID" value="GGTG_00007"/>
</dbReference>
<evidence type="ECO:0000256" key="1">
    <source>
        <dbReference type="SAM" id="MobiDB-lite"/>
    </source>
</evidence>
<reference evidence="5" key="1">
    <citation type="submission" date="2010-07" db="EMBL/GenBank/DDBJ databases">
        <title>The genome sequence of Gaeumannomyces graminis var. tritici strain R3-111a-1.</title>
        <authorList>
            <consortium name="The Broad Institute Genome Sequencing Platform"/>
            <person name="Ma L.-J."/>
            <person name="Dead R."/>
            <person name="Young S."/>
            <person name="Zeng Q."/>
            <person name="Koehrsen M."/>
            <person name="Alvarado L."/>
            <person name="Berlin A."/>
            <person name="Chapman S.B."/>
            <person name="Chen Z."/>
            <person name="Freedman E."/>
            <person name="Gellesch M."/>
            <person name="Goldberg J."/>
            <person name="Griggs A."/>
            <person name="Gujja S."/>
            <person name="Heilman E.R."/>
            <person name="Heiman D."/>
            <person name="Hepburn T."/>
            <person name="Howarth C."/>
            <person name="Jen D."/>
            <person name="Larson L."/>
            <person name="Mehta T."/>
            <person name="Neiman D."/>
            <person name="Pearson M."/>
            <person name="Roberts A."/>
            <person name="Saif S."/>
            <person name="Shea T."/>
            <person name="Shenoy N."/>
            <person name="Sisk P."/>
            <person name="Stolte C."/>
            <person name="Sykes S."/>
            <person name="Walk T."/>
            <person name="White J."/>
            <person name="Yandava C."/>
            <person name="Haas B."/>
            <person name="Nusbaum C."/>
            <person name="Birren B."/>
        </authorList>
    </citation>
    <scope>NUCLEOTIDE SEQUENCE [LARGE SCALE GENOMIC DNA]</scope>
    <source>
        <strain evidence="5">R3-111a-1</strain>
    </source>
</reference>
<reference evidence="3" key="2">
    <citation type="submission" date="2010-07" db="EMBL/GenBank/DDBJ databases">
        <authorList>
            <consortium name="The Broad Institute Genome Sequencing Platform"/>
            <consortium name="Broad Institute Genome Sequencing Center for Infectious Disease"/>
            <person name="Ma L.-J."/>
            <person name="Dead R."/>
            <person name="Young S."/>
            <person name="Zeng Q."/>
            <person name="Koehrsen M."/>
            <person name="Alvarado L."/>
            <person name="Berlin A."/>
            <person name="Chapman S.B."/>
            <person name="Chen Z."/>
            <person name="Freedman E."/>
            <person name="Gellesch M."/>
            <person name="Goldberg J."/>
            <person name="Griggs A."/>
            <person name="Gujja S."/>
            <person name="Heilman E.R."/>
            <person name="Heiman D."/>
            <person name="Hepburn T."/>
            <person name="Howarth C."/>
            <person name="Jen D."/>
            <person name="Larson L."/>
            <person name="Mehta T."/>
            <person name="Neiman D."/>
            <person name="Pearson M."/>
            <person name="Roberts A."/>
            <person name="Saif S."/>
            <person name="Shea T."/>
            <person name="Shenoy N."/>
            <person name="Sisk P."/>
            <person name="Stolte C."/>
            <person name="Sykes S."/>
            <person name="Walk T."/>
            <person name="White J."/>
            <person name="Yandava C."/>
            <person name="Haas B."/>
            <person name="Nusbaum C."/>
            <person name="Birren B."/>
        </authorList>
    </citation>
    <scope>NUCLEOTIDE SEQUENCE</scope>
    <source>
        <strain evidence="3">R3-111a-1</strain>
    </source>
</reference>